<keyword evidence="3" id="KW-1185">Reference proteome</keyword>
<evidence type="ECO:0000259" key="1">
    <source>
        <dbReference type="Pfam" id="PF02602"/>
    </source>
</evidence>
<dbReference type="CDD" id="cd06578">
    <property type="entry name" value="HemD"/>
    <property type="match status" value="1"/>
</dbReference>
<dbReference type="Proteomes" id="UP000195273">
    <property type="component" value="Chromosome"/>
</dbReference>
<name>A0A1Y0EGJ9_9RHOB</name>
<feature type="domain" description="Tetrapyrrole biosynthesis uroporphyrinogen III synthase" evidence="1">
    <location>
        <begin position="31"/>
        <end position="224"/>
    </location>
</feature>
<dbReference type="Gene3D" id="3.40.50.10090">
    <property type="match status" value="2"/>
</dbReference>
<proteinExistence type="predicted"/>
<dbReference type="GO" id="GO:0033014">
    <property type="term" value="P:tetrapyrrole biosynthetic process"/>
    <property type="evidence" value="ECO:0007669"/>
    <property type="project" value="InterPro"/>
</dbReference>
<dbReference type="Pfam" id="PF02602">
    <property type="entry name" value="HEM4"/>
    <property type="match status" value="1"/>
</dbReference>
<organism evidence="2 3">
    <name type="scientific">Yoonia vestfoldensis</name>
    <dbReference type="NCBI Taxonomy" id="245188"/>
    <lineage>
        <taxon>Bacteria</taxon>
        <taxon>Pseudomonadati</taxon>
        <taxon>Pseudomonadota</taxon>
        <taxon>Alphaproteobacteria</taxon>
        <taxon>Rhodobacterales</taxon>
        <taxon>Paracoccaceae</taxon>
        <taxon>Yoonia</taxon>
    </lineage>
</organism>
<sequence length="238" mass="24136">MTPALILTRPAPQAEAFAAQITARWVGPLRIILSPLLEIIPVPITADLAGVKGVILTSAHGVAAARTAALPRGLPAWCVGEKTAQLATAAGFDAITGPGDATRLADKIIARRVDGPLVHLHGVHTRGGISERLAAVGIGCIDVIAYDQIAQPLDDAACKALQGDAAVILPLFSPRTATILAGQAPFAAPVHVVVISTAVQNAASTISTRSLTVAATPDADAMVAATLKRLNAVSGTAV</sequence>
<accession>A0A1Y0EGJ9</accession>
<dbReference type="InterPro" id="IPR036108">
    <property type="entry name" value="4pyrrol_syn_uPrphyn_synt_sf"/>
</dbReference>
<evidence type="ECO:0000313" key="3">
    <source>
        <dbReference type="Proteomes" id="UP000195273"/>
    </source>
</evidence>
<dbReference type="STRING" id="1122181.GCA_000382265_00951"/>
<dbReference type="RefSeq" id="WP_087211289.1">
    <property type="nucleotide sequence ID" value="NZ_CP021431.1"/>
</dbReference>
<protein>
    <submittedName>
        <fullName evidence="2">Uroporphyrinogen-III synthase</fullName>
    </submittedName>
</protein>
<dbReference type="EMBL" id="CP021431">
    <property type="protein sequence ID" value="ARU02756.1"/>
    <property type="molecule type" value="Genomic_DNA"/>
</dbReference>
<dbReference type="SUPFAM" id="SSF69618">
    <property type="entry name" value="HemD-like"/>
    <property type="match status" value="1"/>
</dbReference>
<dbReference type="OrthoDB" id="7204250at2"/>
<dbReference type="AlphaFoldDB" id="A0A1Y0EGJ9"/>
<reference evidence="2 3" key="1">
    <citation type="submission" date="2017-05" db="EMBL/GenBank/DDBJ databases">
        <title>Genome Sequence of Loktanella vestfoldensis Strain SMR4r Isolated from a Culture of the Diatom Skeletonema marinoi.</title>
        <authorList>
            <person name="Topel M."/>
            <person name="Pinder M.I.M."/>
            <person name="Johansson O.N."/>
            <person name="Kourtchenko O."/>
            <person name="Godhe A."/>
            <person name="Clarke A.K."/>
        </authorList>
    </citation>
    <scope>NUCLEOTIDE SEQUENCE [LARGE SCALE GENOMIC DNA]</scope>
    <source>
        <strain evidence="2 3">SMR4r</strain>
    </source>
</reference>
<dbReference type="KEGG" id="lvs:LOKVESSMR4R_03487"/>
<dbReference type="InterPro" id="IPR003754">
    <property type="entry name" value="4pyrrol_synth_uPrphyn_synth"/>
</dbReference>
<dbReference type="GO" id="GO:0004852">
    <property type="term" value="F:uroporphyrinogen-III synthase activity"/>
    <property type="evidence" value="ECO:0007669"/>
    <property type="project" value="InterPro"/>
</dbReference>
<gene>
    <name evidence="2" type="ORF">LOKVESSMR4R_03487</name>
</gene>
<evidence type="ECO:0000313" key="2">
    <source>
        <dbReference type="EMBL" id="ARU02756.1"/>
    </source>
</evidence>